<dbReference type="SUPFAM" id="SSF50249">
    <property type="entry name" value="Nucleic acid-binding proteins"/>
    <property type="match status" value="1"/>
</dbReference>
<protein>
    <recommendedName>
        <fullName evidence="4">Replication factor A C-terminal domain-containing protein</fullName>
    </recommendedName>
</protein>
<name>A0ABC8L293_ERUVS</name>
<feature type="region of interest" description="Disordered" evidence="1">
    <location>
        <begin position="344"/>
        <end position="417"/>
    </location>
</feature>
<evidence type="ECO:0000313" key="3">
    <source>
        <dbReference type="Proteomes" id="UP001642260"/>
    </source>
</evidence>
<evidence type="ECO:0000313" key="2">
    <source>
        <dbReference type="EMBL" id="CAH8367841.1"/>
    </source>
</evidence>
<dbReference type="Gene3D" id="2.40.50.140">
    <property type="entry name" value="Nucleic acid-binding proteins"/>
    <property type="match status" value="2"/>
</dbReference>
<organism evidence="2 3">
    <name type="scientific">Eruca vesicaria subsp. sativa</name>
    <name type="common">Garden rocket</name>
    <name type="synonym">Eruca sativa</name>
    <dbReference type="NCBI Taxonomy" id="29727"/>
    <lineage>
        <taxon>Eukaryota</taxon>
        <taxon>Viridiplantae</taxon>
        <taxon>Streptophyta</taxon>
        <taxon>Embryophyta</taxon>
        <taxon>Tracheophyta</taxon>
        <taxon>Spermatophyta</taxon>
        <taxon>Magnoliopsida</taxon>
        <taxon>eudicotyledons</taxon>
        <taxon>Gunneridae</taxon>
        <taxon>Pentapetalae</taxon>
        <taxon>rosids</taxon>
        <taxon>malvids</taxon>
        <taxon>Brassicales</taxon>
        <taxon>Brassicaceae</taxon>
        <taxon>Brassiceae</taxon>
        <taxon>Eruca</taxon>
    </lineage>
</organism>
<dbReference type="AlphaFoldDB" id="A0ABC8L293"/>
<evidence type="ECO:0000256" key="1">
    <source>
        <dbReference type="SAM" id="MobiDB-lite"/>
    </source>
</evidence>
<dbReference type="CDD" id="cd04481">
    <property type="entry name" value="RPA1_DBD_B_like"/>
    <property type="match status" value="1"/>
</dbReference>
<proteinExistence type="predicted"/>
<feature type="compositionally biased region" description="Polar residues" evidence="1">
    <location>
        <begin position="344"/>
        <end position="362"/>
    </location>
</feature>
<comment type="caution">
    <text evidence="2">The sequence shown here is derived from an EMBL/GenBank/DDBJ whole genome shotgun (WGS) entry which is preliminary data.</text>
</comment>
<reference evidence="2 3" key="1">
    <citation type="submission" date="2022-03" db="EMBL/GenBank/DDBJ databases">
        <authorList>
            <person name="Macdonald S."/>
            <person name="Ahmed S."/>
            <person name="Newling K."/>
        </authorList>
    </citation>
    <scope>NUCLEOTIDE SEQUENCE [LARGE SCALE GENOMIC DNA]</scope>
</reference>
<sequence>MNFEVLGNNGDYKGTTHPYKINFIRTSYAKTSEKIPNLSRFNLSPFPDILLTYCMKLLAWVISPLEAMFDIQLRDLSETIIESTLWEKHAEDVHSYVKNNKTSPVILLGSLMRMKRYNGKISVQNSRFSTKLFLNEEMANNDTLALTEVSPMVTPTRNNKDVDSFPLSCWKTIDQLASTMEEIIICTCVTFASFLAFQKECPWWYVGCKACCSTATPYFNPVTEQIEASKYSCYTCEKDETTTIISTNFLLFDREVIQLIHKSAYELLEQQVQFNRENEIPQELIDLEGRKIAWVICVKGTDKNYKKPSFKVVKLTDKPELIHKFQDNVTVEVATHPDLAISSSTCSEMQVENTSSEANNNDLPPFSPVTPSTKRQRSHSSDAKEIQESSTKPKGSSKMAKAAKPEERKNRGKVLGD</sequence>
<keyword evidence="3" id="KW-1185">Reference proteome</keyword>
<feature type="compositionally biased region" description="Basic and acidic residues" evidence="1">
    <location>
        <begin position="403"/>
        <end position="417"/>
    </location>
</feature>
<dbReference type="EMBL" id="CAKOAT010408487">
    <property type="protein sequence ID" value="CAH8367841.1"/>
    <property type="molecule type" value="Genomic_DNA"/>
</dbReference>
<dbReference type="Proteomes" id="UP001642260">
    <property type="component" value="Unassembled WGS sequence"/>
</dbReference>
<accession>A0ABC8L293</accession>
<evidence type="ECO:0008006" key="4">
    <source>
        <dbReference type="Google" id="ProtNLM"/>
    </source>
</evidence>
<dbReference type="InterPro" id="IPR012340">
    <property type="entry name" value="NA-bd_OB-fold"/>
</dbReference>
<gene>
    <name evidence="2" type="ORF">ERUC_LOCUS30855</name>
</gene>